<keyword evidence="3" id="KW-1185">Reference proteome</keyword>
<evidence type="ECO:0000256" key="1">
    <source>
        <dbReference type="SAM" id="MobiDB-lite"/>
    </source>
</evidence>
<reference evidence="3" key="1">
    <citation type="submission" date="2016-10" db="EMBL/GenBank/DDBJ databases">
        <authorList>
            <person name="Varghese N."/>
            <person name="Submissions S."/>
        </authorList>
    </citation>
    <scope>NUCLEOTIDE SEQUENCE [LARGE SCALE GENOMIC DNA]</scope>
    <source>
        <strain evidence="3">DS-12</strain>
    </source>
</reference>
<evidence type="ECO:0000313" key="3">
    <source>
        <dbReference type="Proteomes" id="UP000199036"/>
    </source>
</evidence>
<dbReference type="EMBL" id="FOVI01000019">
    <property type="protein sequence ID" value="SFO07306.1"/>
    <property type="molecule type" value="Genomic_DNA"/>
</dbReference>
<organism evidence="2 3">
    <name type="scientific">Paenimyroides ummariense</name>
    <dbReference type="NCBI Taxonomy" id="913024"/>
    <lineage>
        <taxon>Bacteria</taxon>
        <taxon>Pseudomonadati</taxon>
        <taxon>Bacteroidota</taxon>
        <taxon>Flavobacteriia</taxon>
        <taxon>Flavobacteriales</taxon>
        <taxon>Flavobacteriaceae</taxon>
        <taxon>Paenimyroides</taxon>
    </lineage>
</organism>
<proteinExistence type="predicted"/>
<dbReference type="Proteomes" id="UP000199036">
    <property type="component" value="Unassembled WGS sequence"/>
</dbReference>
<feature type="region of interest" description="Disordered" evidence="1">
    <location>
        <begin position="116"/>
        <end position="148"/>
    </location>
</feature>
<dbReference type="RefSeq" id="WP_091524834.1">
    <property type="nucleotide sequence ID" value="NZ_FOVI01000019.1"/>
</dbReference>
<feature type="compositionally biased region" description="Acidic residues" evidence="1">
    <location>
        <begin position="121"/>
        <end position="146"/>
    </location>
</feature>
<dbReference type="AlphaFoldDB" id="A0A1I5E7J2"/>
<evidence type="ECO:0000313" key="2">
    <source>
        <dbReference type="EMBL" id="SFO07306.1"/>
    </source>
</evidence>
<sequence>MKKIIESDLISIAHRILKLKDKSEISSLLKETELLHNKLILLQFYEDNKFRLDPSITPEKLLEDVKSTEPTNEQPASVFLTEEKKDDVVTFEEELITPIELSVTNAADIDAAPPVEASVENVEEEKEIEETTEEVVEEISPEEEVQTESNVVEFTPSIEETIKSIDEVEEEIKIVEQLDPVEDAKEAVERATLEIDPVFSIPHNELFDTNDSNKKEEDTFKGSQHFVTNQAAEKSTENYRQIPLNKSINDAFANKISIGLNDRIAFEKNLFNGSSDDLNRVIAQLNTIESYEEAKDFIDDLVKPEFNNWNGKEDYENRFMQLVEKRFL</sequence>
<name>A0A1I5E7J2_9FLAO</name>
<dbReference type="OrthoDB" id="1100725at2"/>
<protein>
    <submittedName>
        <fullName evidence="2">Uncharacterized protein</fullName>
    </submittedName>
</protein>
<dbReference type="STRING" id="913024.SAMN05421741_11917"/>
<gene>
    <name evidence="2" type="ORF">SAMN05421741_11917</name>
</gene>
<accession>A0A1I5E7J2</accession>